<dbReference type="EMBL" id="DVLP01000334">
    <property type="protein sequence ID" value="HIT76177.1"/>
    <property type="molecule type" value="Genomic_DNA"/>
</dbReference>
<dbReference type="SUPFAM" id="SSF46785">
    <property type="entry name" value="Winged helix' DNA-binding domain"/>
    <property type="match status" value="1"/>
</dbReference>
<evidence type="ECO:0000256" key="2">
    <source>
        <dbReference type="ARBA" id="ARBA00023125"/>
    </source>
</evidence>
<dbReference type="Gene3D" id="1.20.120.530">
    <property type="entry name" value="GntR ligand-binding domain-like"/>
    <property type="match status" value="1"/>
</dbReference>
<dbReference type="GO" id="GO:0003677">
    <property type="term" value="F:DNA binding"/>
    <property type="evidence" value="ECO:0007669"/>
    <property type="project" value="UniProtKB-KW"/>
</dbReference>
<organism evidence="5 6">
    <name type="scientific">Candidatus Avipropionibacterium avicola</name>
    <dbReference type="NCBI Taxonomy" id="2840701"/>
    <lineage>
        <taxon>Bacteria</taxon>
        <taxon>Bacillati</taxon>
        <taxon>Actinomycetota</taxon>
        <taxon>Actinomycetes</taxon>
        <taxon>Propionibacteriales</taxon>
        <taxon>Propionibacteriaceae</taxon>
        <taxon>Propionibacteriaceae incertae sedis</taxon>
        <taxon>Candidatus Avipropionibacterium</taxon>
    </lineage>
</organism>
<dbReference type="PROSITE" id="PS50949">
    <property type="entry name" value="HTH_GNTR"/>
    <property type="match status" value="1"/>
</dbReference>
<evidence type="ECO:0000256" key="3">
    <source>
        <dbReference type="ARBA" id="ARBA00023163"/>
    </source>
</evidence>
<dbReference type="SUPFAM" id="SSF48008">
    <property type="entry name" value="GntR ligand-binding domain-like"/>
    <property type="match status" value="1"/>
</dbReference>
<dbReference type="SMART" id="SM00895">
    <property type="entry name" value="FCD"/>
    <property type="match status" value="1"/>
</dbReference>
<dbReference type="CDD" id="cd07377">
    <property type="entry name" value="WHTH_GntR"/>
    <property type="match status" value="1"/>
</dbReference>
<dbReference type="InterPro" id="IPR036390">
    <property type="entry name" value="WH_DNA-bd_sf"/>
</dbReference>
<dbReference type="AlphaFoldDB" id="A0A9D1GZT5"/>
<dbReference type="Gene3D" id="1.10.10.10">
    <property type="entry name" value="Winged helix-like DNA-binding domain superfamily/Winged helix DNA-binding domain"/>
    <property type="match status" value="1"/>
</dbReference>
<evidence type="ECO:0000259" key="4">
    <source>
        <dbReference type="PROSITE" id="PS50949"/>
    </source>
</evidence>
<keyword evidence="1" id="KW-0805">Transcription regulation</keyword>
<proteinExistence type="predicted"/>
<gene>
    <name evidence="5" type="ORF">IAA98_11370</name>
</gene>
<keyword evidence="2" id="KW-0238">DNA-binding</keyword>
<dbReference type="SMART" id="SM00345">
    <property type="entry name" value="HTH_GNTR"/>
    <property type="match status" value="1"/>
</dbReference>
<dbReference type="InterPro" id="IPR000524">
    <property type="entry name" value="Tscrpt_reg_HTH_GntR"/>
</dbReference>
<dbReference type="InterPro" id="IPR036388">
    <property type="entry name" value="WH-like_DNA-bd_sf"/>
</dbReference>
<dbReference type="Pfam" id="PF07729">
    <property type="entry name" value="FCD"/>
    <property type="match status" value="1"/>
</dbReference>
<reference evidence="5" key="2">
    <citation type="journal article" date="2021" name="PeerJ">
        <title>Extensive microbial diversity within the chicken gut microbiome revealed by metagenomics and culture.</title>
        <authorList>
            <person name="Gilroy R."/>
            <person name="Ravi A."/>
            <person name="Getino M."/>
            <person name="Pursley I."/>
            <person name="Horton D.L."/>
            <person name="Alikhan N.F."/>
            <person name="Baker D."/>
            <person name="Gharbi K."/>
            <person name="Hall N."/>
            <person name="Watson M."/>
            <person name="Adriaenssens E.M."/>
            <person name="Foster-Nyarko E."/>
            <person name="Jarju S."/>
            <person name="Secka A."/>
            <person name="Antonio M."/>
            <person name="Oren A."/>
            <person name="Chaudhuri R.R."/>
            <person name="La Ragione R."/>
            <person name="Hildebrand F."/>
            <person name="Pallen M.J."/>
        </authorList>
    </citation>
    <scope>NUCLEOTIDE SEQUENCE</scope>
    <source>
        <strain evidence="5">ChiGjej1B1-24693</strain>
    </source>
</reference>
<evidence type="ECO:0000313" key="5">
    <source>
        <dbReference type="EMBL" id="HIT76177.1"/>
    </source>
</evidence>
<protein>
    <submittedName>
        <fullName evidence="5">FadR family transcriptional regulator</fullName>
    </submittedName>
</protein>
<evidence type="ECO:0000256" key="1">
    <source>
        <dbReference type="ARBA" id="ARBA00023015"/>
    </source>
</evidence>
<evidence type="ECO:0000313" key="6">
    <source>
        <dbReference type="Proteomes" id="UP000886842"/>
    </source>
</evidence>
<dbReference type="InterPro" id="IPR008920">
    <property type="entry name" value="TF_FadR/GntR_C"/>
</dbReference>
<sequence>MTGLATGVVRGITEQIVGGELRPGDRLPTEARLSQDHGVSRTVVREAMSQLRASGLVESVRGRGSFVLARPAGHGRGPAPRTAEEARELWELRLALEVAIVGWAARRRTAVDLDRLRRAADRFAEAVRPADALEADRAFHRSLAAASGNSRFVVALDELGPAMVMMPPERLRSATAEQDRQRHAVVVAEHGEIVAAVAEQDADLAAATVRRHLVRSRQRLDQR</sequence>
<dbReference type="GO" id="GO:0003700">
    <property type="term" value="F:DNA-binding transcription factor activity"/>
    <property type="evidence" value="ECO:0007669"/>
    <property type="project" value="InterPro"/>
</dbReference>
<dbReference type="PRINTS" id="PR00035">
    <property type="entry name" value="HTHGNTR"/>
</dbReference>
<comment type="caution">
    <text evidence="5">The sequence shown here is derived from an EMBL/GenBank/DDBJ whole genome shotgun (WGS) entry which is preliminary data.</text>
</comment>
<reference evidence="5" key="1">
    <citation type="submission" date="2020-10" db="EMBL/GenBank/DDBJ databases">
        <authorList>
            <person name="Gilroy R."/>
        </authorList>
    </citation>
    <scope>NUCLEOTIDE SEQUENCE</scope>
    <source>
        <strain evidence="5">ChiGjej1B1-24693</strain>
    </source>
</reference>
<dbReference type="Proteomes" id="UP000886842">
    <property type="component" value="Unassembled WGS sequence"/>
</dbReference>
<accession>A0A9D1GZT5</accession>
<feature type="domain" description="HTH gntR-type" evidence="4">
    <location>
        <begin position="2"/>
        <end position="70"/>
    </location>
</feature>
<dbReference type="PANTHER" id="PTHR43537">
    <property type="entry name" value="TRANSCRIPTIONAL REGULATOR, GNTR FAMILY"/>
    <property type="match status" value="1"/>
</dbReference>
<dbReference type="PANTHER" id="PTHR43537:SF5">
    <property type="entry name" value="UXU OPERON TRANSCRIPTIONAL REGULATOR"/>
    <property type="match status" value="1"/>
</dbReference>
<name>A0A9D1GZT5_9ACTN</name>
<dbReference type="InterPro" id="IPR011711">
    <property type="entry name" value="GntR_C"/>
</dbReference>
<keyword evidence="3" id="KW-0804">Transcription</keyword>
<dbReference type="Pfam" id="PF00392">
    <property type="entry name" value="GntR"/>
    <property type="match status" value="1"/>
</dbReference>